<dbReference type="InterPro" id="IPR018392">
    <property type="entry name" value="LysM"/>
</dbReference>
<gene>
    <name evidence="2" type="ORF">EZS27_011532</name>
</gene>
<dbReference type="AlphaFoldDB" id="A0A5J4S579"/>
<protein>
    <recommendedName>
        <fullName evidence="1">LysM domain-containing protein</fullName>
    </recommendedName>
</protein>
<dbReference type="Gene3D" id="3.10.350.10">
    <property type="entry name" value="LysM domain"/>
    <property type="match status" value="1"/>
</dbReference>
<dbReference type="CDD" id="cd00118">
    <property type="entry name" value="LysM"/>
    <property type="match status" value="1"/>
</dbReference>
<dbReference type="SUPFAM" id="SSF54106">
    <property type="entry name" value="LysM domain"/>
    <property type="match status" value="1"/>
</dbReference>
<dbReference type="PROSITE" id="PS51782">
    <property type="entry name" value="LYSM"/>
    <property type="match status" value="1"/>
</dbReference>
<reference evidence="2" key="1">
    <citation type="submission" date="2019-03" db="EMBL/GenBank/DDBJ databases">
        <title>Single cell metagenomics reveals metabolic interactions within the superorganism composed of flagellate Streblomastix strix and complex community of Bacteroidetes bacteria on its surface.</title>
        <authorList>
            <person name="Treitli S.C."/>
            <person name="Kolisko M."/>
            <person name="Husnik F."/>
            <person name="Keeling P."/>
            <person name="Hampl V."/>
        </authorList>
    </citation>
    <scope>NUCLEOTIDE SEQUENCE</scope>
    <source>
        <strain evidence="2">STM</strain>
    </source>
</reference>
<dbReference type="SMART" id="SM00257">
    <property type="entry name" value="LysM"/>
    <property type="match status" value="1"/>
</dbReference>
<comment type="caution">
    <text evidence="2">The sequence shown here is derived from an EMBL/GenBank/DDBJ whole genome shotgun (WGS) entry which is preliminary data.</text>
</comment>
<dbReference type="Pfam" id="PF01476">
    <property type="entry name" value="LysM"/>
    <property type="match status" value="1"/>
</dbReference>
<dbReference type="EMBL" id="SNRY01000447">
    <property type="protein sequence ID" value="KAA6340615.1"/>
    <property type="molecule type" value="Genomic_DNA"/>
</dbReference>
<organism evidence="2">
    <name type="scientific">termite gut metagenome</name>
    <dbReference type="NCBI Taxonomy" id="433724"/>
    <lineage>
        <taxon>unclassified sequences</taxon>
        <taxon>metagenomes</taxon>
        <taxon>organismal metagenomes</taxon>
    </lineage>
</organism>
<accession>A0A5J4S579</accession>
<feature type="domain" description="LysM" evidence="1">
    <location>
        <begin position="42"/>
        <end position="85"/>
    </location>
</feature>
<dbReference type="InterPro" id="IPR036779">
    <property type="entry name" value="LysM_dom_sf"/>
</dbReference>
<evidence type="ECO:0000259" key="1">
    <source>
        <dbReference type="PROSITE" id="PS51782"/>
    </source>
</evidence>
<name>A0A5J4S579_9ZZZZ</name>
<sequence>MQDTIYTHRANELFSNRLTVAANTSRTATAKGRTYTSKDGVIYHHIANGESLSMIARKYQVSVNDLKKWNNLHDNNITAGKQLKILN</sequence>
<proteinExistence type="predicted"/>
<evidence type="ECO:0000313" key="2">
    <source>
        <dbReference type="EMBL" id="KAA6340615.1"/>
    </source>
</evidence>